<name>A0ABX4WQB9_9CYAN</name>
<keyword evidence="1" id="KW-0812">Transmembrane</keyword>
<keyword evidence="3" id="KW-1185">Reference proteome</keyword>
<accession>A0ABX4WQB9</accession>
<sequence length="60" mass="6606">MLKISLPLRLQLSLIVVIGTAFLKYHSWLQLYIYGAIALVWVVILGVEIVKLGGLLGGEL</sequence>
<feature type="non-terminal residue" evidence="2">
    <location>
        <position position="60"/>
    </location>
</feature>
<protein>
    <submittedName>
        <fullName evidence="2">Cobalt transporter</fullName>
    </submittedName>
</protein>
<organism evidence="2 3">
    <name type="scientific">Cylindrospermopsis raciborskii C07</name>
    <dbReference type="NCBI Taxonomy" id="2014886"/>
    <lineage>
        <taxon>Bacteria</taxon>
        <taxon>Bacillati</taxon>
        <taxon>Cyanobacteriota</taxon>
        <taxon>Cyanophyceae</taxon>
        <taxon>Nostocales</taxon>
        <taxon>Aphanizomenonaceae</taxon>
        <taxon>Cylindrospermopsis</taxon>
    </lineage>
</organism>
<keyword evidence="1" id="KW-0472">Membrane</keyword>
<keyword evidence="1" id="KW-1133">Transmembrane helix</keyword>
<comment type="caution">
    <text evidence="2">The sequence shown here is derived from an EMBL/GenBank/DDBJ whole genome shotgun (WGS) entry which is preliminary data.</text>
</comment>
<gene>
    <name evidence="2" type="ORF">CEP15_08015</name>
</gene>
<evidence type="ECO:0000313" key="3">
    <source>
        <dbReference type="Proteomes" id="UP000236284"/>
    </source>
</evidence>
<proteinExistence type="predicted"/>
<evidence type="ECO:0000313" key="2">
    <source>
        <dbReference type="EMBL" id="PNJ98905.1"/>
    </source>
</evidence>
<dbReference type="Proteomes" id="UP000236284">
    <property type="component" value="Unassembled WGS sequence"/>
</dbReference>
<feature type="transmembrane region" description="Helical" evidence="1">
    <location>
        <begin position="31"/>
        <end position="50"/>
    </location>
</feature>
<reference evidence="2 3" key="1">
    <citation type="submission" date="2017-06" db="EMBL/GenBank/DDBJ databases">
        <title>Genome variation in co-occurring toxic Cylindrospermopsis raciborskii strains determines phenotypic plasticity.</title>
        <authorList>
            <person name="Willis A."/>
            <person name="Woodhouse J."/>
            <person name="Ongley S."/>
            <person name="Jex A."/>
            <person name="Burford M."/>
            <person name="Neilan B."/>
        </authorList>
    </citation>
    <scope>NUCLEOTIDE SEQUENCE [LARGE SCALE GENOMIC DNA]</scope>
    <source>
        <strain evidence="2 3">C07</strain>
    </source>
</reference>
<evidence type="ECO:0000256" key="1">
    <source>
        <dbReference type="SAM" id="Phobius"/>
    </source>
</evidence>
<dbReference type="EMBL" id="NJHS01000039">
    <property type="protein sequence ID" value="PNJ98905.1"/>
    <property type="molecule type" value="Genomic_DNA"/>
</dbReference>